<protein>
    <submittedName>
        <fullName evidence="2">Uncharacterized protein</fullName>
    </submittedName>
</protein>
<gene>
    <name evidence="2" type="ORF">PGLA1383_LOCUS23067</name>
</gene>
<dbReference type="AlphaFoldDB" id="A0A813F3G7"/>
<evidence type="ECO:0000313" key="3">
    <source>
        <dbReference type="Proteomes" id="UP000654075"/>
    </source>
</evidence>
<accession>A0A813F3G7</accession>
<organism evidence="2 3">
    <name type="scientific">Polarella glacialis</name>
    <name type="common">Dinoflagellate</name>
    <dbReference type="NCBI Taxonomy" id="89957"/>
    <lineage>
        <taxon>Eukaryota</taxon>
        <taxon>Sar</taxon>
        <taxon>Alveolata</taxon>
        <taxon>Dinophyceae</taxon>
        <taxon>Suessiales</taxon>
        <taxon>Suessiaceae</taxon>
        <taxon>Polarella</taxon>
    </lineage>
</organism>
<comment type="caution">
    <text evidence="2">The sequence shown here is derived from an EMBL/GenBank/DDBJ whole genome shotgun (WGS) entry which is preliminary data.</text>
</comment>
<feature type="region of interest" description="Disordered" evidence="1">
    <location>
        <begin position="1"/>
        <end position="24"/>
    </location>
</feature>
<dbReference type="EMBL" id="CAJNNV010017120">
    <property type="protein sequence ID" value="CAE8604927.1"/>
    <property type="molecule type" value="Genomic_DNA"/>
</dbReference>
<feature type="compositionally biased region" description="Basic and acidic residues" evidence="1">
    <location>
        <begin position="7"/>
        <end position="24"/>
    </location>
</feature>
<evidence type="ECO:0000256" key="1">
    <source>
        <dbReference type="SAM" id="MobiDB-lite"/>
    </source>
</evidence>
<name>A0A813F3G7_POLGL</name>
<dbReference type="Proteomes" id="UP000654075">
    <property type="component" value="Unassembled WGS sequence"/>
</dbReference>
<evidence type="ECO:0000313" key="2">
    <source>
        <dbReference type="EMBL" id="CAE8604927.1"/>
    </source>
</evidence>
<sequence>MAAQCKASKEQRSALAEDSKSAASRMLERRRASIGVSAVSLPAPWTFDAGLPPKGAEVRVGALATLSLLERPSMESIAEDETLVLKEDDEDSSDDSRDVTPMFIPGICDHATLEDATARFKRRHRQQHNLGGYAWNA</sequence>
<feature type="compositionally biased region" description="Acidic residues" evidence="1">
    <location>
        <begin position="83"/>
        <end position="93"/>
    </location>
</feature>
<keyword evidence="3" id="KW-1185">Reference proteome</keyword>
<proteinExistence type="predicted"/>
<feature type="region of interest" description="Disordered" evidence="1">
    <location>
        <begin position="83"/>
        <end position="102"/>
    </location>
</feature>
<reference evidence="2" key="1">
    <citation type="submission" date="2021-02" db="EMBL/GenBank/DDBJ databases">
        <authorList>
            <person name="Dougan E. K."/>
            <person name="Rhodes N."/>
            <person name="Thang M."/>
            <person name="Chan C."/>
        </authorList>
    </citation>
    <scope>NUCLEOTIDE SEQUENCE</scope>
</reference>